<gene>
    <name evidence="1" type="ORF">S01H4_34462</name>
</gene>
<feature type="non-terminal residue" evidence="1">
    <location>
        <position position="1"/>
    </location>
</feature>
<dbReference type="EMBL" id="BART01018235">
    <property type="protein sequence ID" value="GAG87606.1"/>
    <property type="molecule type" value="Genomic_DNA"/>
</dbReference>
<protein>
    <submittedName>
        <fullName evidence="1">Uncharacterized protein</fullName>
    </submittedName>
</protein>
<proteinExistence type="predicted"/>
<name>X1CTQ9_9ZZZZ</name>
<dbReference type="AlphaFoldDB" id="X1CTQ9"/>
<organism evidence="1">
    <name type="scientific">marine sediment metagenome</name>
    <dbReference type="NCBI Taxonomy" id="412755"/>
    <lineage>
        <taxon>unclassified sequences</taxon>
        <taxon>metagenomes</taxon>
        <taxon>ecological metagenomes</taxon>
    </lineage>
</organism>
<evidence type="ECO:0000313" key="1">
    <source>
        <dbReference type="EMBL" id="GAG87606.1"/>
    </source>
</evidence>
<reference evidence="1" key="1">
    <citation type="journal article" date="2014" name="Front. Microbiol.">
        <title>High frequency of phylogenetically diverse reductive dehalogenase-homologous genes in deep subseafloor sedimentary metagenomes.</title>
        <authorList>
            <person name="Kawai M."/>
            <person name="Futagami T."/>
            <person name="Toyoda A."/>
            <person name="Takaki Y."/>
            <person name="Nishi S."/>
            <person name="Hori S."/>
            <person name="Arai W."/>
            <person name="Tsubouchi T."/>
            <person name="Morono Y."/>
            <person name="Uchiyama I."/>
            <person name="Ito T."/>
            <person name="Fujiyama A."/>
            <person name="Inagaki F."/>
            <person name="Takami H."/>
        </authorList>
    </citation>
    <scope>NUCLEOTIDE SEQUENCE</scope>
    <source>
        <strain evidence="1">Expedition CK06-06</strain>
    </source>
</reference>
<sequence>TVLGELNLSRDILHTTGICYELEKCFYETYLLGDSLNKGNITNEAIKESFLAIDKVVDVEIEDISIQNE</sequence>
<comment type="caution">
    <text evidence="1">The sequence shown here is derived from an EMBL/GenBank/DDBJ whole genome shotgun (WGS) entry which is preliminary data.</text>
</comment>
<accession>X1CTQ9</accession>